<evidence type="ECO:0000256" key="3">
    <source>
        <dbReference type="ARBA" id="ARBA00022516"/>
    </source>
</evidence>
<dbReference type="SMART" id="SM00046">
    <property type="entry name" value="DAGKc"/>
    <property type="match status" value="1"/>
</dbReference>
<dbReference type="Gene3D" id="3.40.50.10330">
    <property type="entry name" value="Probable inorganic polyphosphate/atp-NAD kinase, domain 1"/>
    <property type="match status" value="1"/>
</dbReference>
<evidence type="ECO:0000256" key="12">
    <source>
        <dbReference type="ARBA" id="ARBA00023264"/>
    </source>
</evidence>
<name>A0A395W7V3_9FIRM</name>
<dbReference type="GO" id="GO:0008654">
    <property type="term" value="P:phospholipid biosynthetic process"/>
    <property type="evidence" value="ECO:0007669"/>
    <property type="project" value="UniProtKB-KW"/>
</dbReference>
<keyword evidence="5" id="KW-0479">Metal-binding</keyword>
<dbReference type="RefSeq" id="WP_118325743.1">
    <property type="nucleotide sequence ID" value="NZ_QRYH01000020.1"/>
</dbReference>
<dbReference type="Pfam" id="PF00781">
    <property type="entry name" value="DAGK_cat"/>
    <property type="match status" value="1"/>
</dbReference>
<sequence>MKDVFIVNPKSGKNSQYELIKEIKEHFQGKRIIIEKTKGPEHATFIAKKYALSNEPVHLFVCGGDGTLHEVINGCAEKENVIISVIPIGTGNDFVKYFEDLKREDFLNLANYSEPEYIDCDLIKVNGEYSINTVSFGFDVEVAKQVNELKKKMPTEGIIPYALSALISLRKPICKEYQIQVDTKKLPKDKYGFLVFANGKYYGGGFKPCPDANIDDGWMDVCLISNVKRHQIIKLAKKYQEGNHLQYTNLVSMYQAKTVHLDTENELIYANLDGEVKGFKNPTIEIVEKAIRLALPRIS</sequence>
<dbReference type="GO" id="GO:0005524">
    <property type="term" value="F:ATP binding"/>
    <property type="evidence" value="ECO:0007669"/>
    <property type="project" value="UniProtKB-KW"/>
</dbReference>
<dbReference type="InterPro" id="IPR005218">
    <property type="entry name" value="Diacylglycerol/lipid_kinase"/>
</dbReference>
<dbReference type="InterPro" id="IPR001206">
    <property type="entry name" value="Diacylglycerol_kinase_cat_dom"/>
</dbReference>
<dbReference type="PANTHER" id="PTHR12358:SF106">
    <property type="entry name" value="LIPID KINASE YEGS"/>
    <property type="match status" value="1"/>
</dbReference>
<keyword evidence="9" id="KW-0460">Magnesium</keyword>
<dbReference type="EMBL" id="QRYQ01000025">
    <property type="protein sequence ID" value="RGU89646.1"/>
    <property type="molecule type" value="Genomic_DNA"/>
</dbReference>
<reference evidence="14 15" key="1">
    <citation type="submission" date="2018-08" db="EMBL/GenBank/DDBJ databases">
        <title>A genome reference for cultivated species of the human gut microbiota.</title>
        <authorList>
            <person name="Zou Y."/>
            <person name="Xue W."/>
            <person name="Luo G."/>
        </authorList>
    </citation>
    <scope>NUCLEOTIDE SEQUENCE [LARGE SCALE GENOMIC DNA]</scope>
    <source>
        <strain evidence="14 15">AF15-20</strain>
    </source>
</reference>
<evidence type="ECO:0000256" key="5">
    <source>
        <dbReference type="ARBA" id="ARBA00022723"/>
    </source>
</evidence>
<evidence type="ECO:0000256" key="8">
    <source>
        <dbReference type="ARBA" id="ARBA00022840"/>
    </source>
</evidence>
<dbReference type="Pfam" id="PF19279">
    <property type="entry name" value="YegS_C"/>
    <property type="match status" value="1"/>
</dbReference>
<keyword evidence="12" id="KW-1208">Phospholipid metabolism</keyword>
<keyword evidence="11" id="KW-0594">Phospholipid biosynthesis</keyword>
<dbReference type="PROSITE" id="PS50146">
    <property type="entry name" value="DAGK"/>
    <property type="match status" value="1"/>
</dbReference>
<dbReference type="InterPro" id="IPR016064">
    <property type="entry name" value="NAD/diacylglycerol_kinase_sf"/>
</dbReference>
<dbReference type="InterPro" id="IPR045540">
    <property type="entry name" value="YegS/DAGK_C"/>
</dbReference>
<dbReference type="PANTHER" id="PTHR12358">
    <property type="entry name" value="SPHINGOSINE KINASE"/>
    <property type="match status" value="1"/>
</dbReference>
<dbReference type="SUPFAM" id="SSF111331">
    <property type="entry name" value="NAD kinase/diacylglycerol kinase-like"/>
    <property type="match status" value="1"/>
</dbReference>
<dbReference type="Proteomes" id="UP000265489">
    <property type="component" value="Unassembled WGS sequence"/>
</dbReference>
<evidence type="ECO:0000256" key="10">
    <source>
        <dbReference type="ARBA" id="ARBA00023098"/>
    </source>
</evidence>
<dbReference type="InterPro" id="IPR017438">
    <property type="entry name" value="ATP-NAD_kinase_N"/>
</dbReference>
<evidence type="ECO:0000256" key="11">
    <source>
        <dbReference type="ARBA" id="ARBA00023209"/>
    </source>
</evidence>
<keyword evidence="7 14" id="KW-0418">Kinase</keyword>
<evidence type="ECO:0000256" key="6">
    <source>
        <dbReference type="ARBA" id="ARBA00022741"/>
    </source>
</evidence>
<dbReference type="AlphaFoldDB" id="A0A395W7V3"/>
<keyword evidence="8" id="KW-0067">ATP-binding</keyword>
<comment type="similarity">
    <text evidence="2">Belongs to the diacylglycerol/lipid kinase family.</text>
</comment>
<evidence type="ECO:0000256" key="1">
    <source>
        <dbReference type="ARBA" id="ARBA00001946"/>
    </source>
</evidence>
<dbReference type="GO" id="GO:0004143">
    <property type="term" value="F:ATP-dependent diacylglycerol kinase activity"/>
    <property type="evidence" value="ECO:0007669"/>
    <property type="project" value="TreeGrafter"/>
</dbReference>
<accession>A0A395W7V3</accession>
<dbReference type="GO" id="GO:0005886">
    <property type="term" value="C:plasma membrane"/>
    <property type="evidence" value="ECO:0007669"/>
    <property type="project" value="TreeGrafter"/>
</dbReference>
<keyword evidence="4" id="KW-0808">Transferase</keyword>
<dbReference type="GeneID" id="66580163"/>
<comment type="cofactor">
    <cofactor evidence="1">
        <name>Mg(2+)</name>
        <dbReference type="ChEBI" id="CHEBI:18420"/>
    </cofactor>
</comment>
<evidence type="ECO:0000313" key="15">
    <source>
        <dbReference type="Proteomes" id="UP000265489"/>
    </source>
</evidence>
<evidence type="ECO:0000256" key="7">
    <source>
        <dbReference type="ARBA" id="ARBA00022777"/>
    </source>
</evidence>
<evidence type="ECO:0000259" key="13">
    <source>
        <dbReference type="PROSITE" id="PS50146"/>
    </source>
</evidence>
<comment type="caution">
    <text evidence="14">The sequence shown here is derived from an EMBL/GenBank/DDBJ whole genome shotgun (WGS) entry which is preliminary data.</text>
</comment>
<dbReference type="InterPro" id="IPR050187">
    <property type="entry name" value="Lipid_Phosphate_FormReg"/>
</dbReference>
<dbReference type="NCBIfam" id="TIGR00147">
    <property type="entry name" value="YegS/Rv2252/BmrU family lipid kinase"/>
    <property type="match status" value="1"/>
</dbReference>
<proteinExistence type="inferred from homology"/>
<evidence type="ECO:0000313" key="14">
    <source>
        <dbReference type="EMBL" id="RGU89646.1"/>
    </source>
</evidence>
<evidence type="ECO:0000256" key="2">
    <source>
        <dbReference type="ARBA" id="ARBA00005983"/>
    </source>
</evidence>
<dbReference type="Gene3D" id="2.60.200.40">
    <property type="match status" value="1"/>
</dbReference>
<evidence type="ECO:0000256" key="4">
    <source>
        <dbReference type="ARBA" id="ARBA00022679"/>
    </source>
</evidence>
<dbReference type="GO" id="GO:0046872">
    <property type="term" value="F:metal ion binding"/>
    <property type="evidence" value="ECO:0007669"/>
    <property type="project" value="UniProtKB-KW"/>
</dbReference>
<keyword evidence="10" id="KW-0443">Lipid metabolism</keyword>
<evidence type="ECO:0000256" key="9">
    <source>
        <dbReference type="ARBA" id="ARBA00022842"/>
    </source>
</evidence>
<protein>
    <submittedName>
        <fullName evidence="14">Diacylglycerol kinase family lipid kinase</fullName>
    </submittedName>
</protein>
<feature type="domain" description="DAGKc" evidence="13">
    <location>
        <begin position="1"/>
        <end position="129"/>
    </location>
</feature>
<gene>
    <name evidence="14" type="ORF">DWW32_10635</name>
</gene>
<keyword evidence="6" id="KW-0547">Nucleotide-binding</keyword>
<keyword evidence="3" id="KW-0444">Lipid biosynthesis</keyword>
<organism evidence="14 15">
    <name type="scientific">Holdemanella biformis</name>
    <dbReference type="NCBI Taxonomy" id="1735"/>
    <lineage>
        <taxon>Bacteria</taxon>
        <taxon>Bacillati</taxon>
        <taxon>Bacillota</taxon>
        <taxon>Erysipelotrichia</taxon>
        <taxon>Erysipelotrichales</taxon>
        <taxon>Erysipelotrichaceae</taxon>
        <taxon>Holdemanella</taxon>
    </lineage>
</organism>